<comment type="caution">
    <text evidence="2">The sequence shown here is derived from an EMBL/GenBank/DDBJ whole genome shotgun (WGS) entry which is preliminary data.</text>
</comment>
<organism evidence="2 3">
    <name type="scientific">Skermanella aerolata</name>
    <dbReference type="NCBI Taxonomy" id="393310"/>
    <lineage>
        <taxon>Bacteria</taxon>
        <taxon>Pseudomonadati</taxon>
        <taxon>Pseudomonadota</taxon>
        <taxon>Alphaproteobacteria</taxon>
        <taxon>Rhodospirillales</taxon>
        <taxon>Azospirillaceae</taxon>
        <taxon>Skermanella</taxon>
    </lineage>
</organism>
<dbReference type="Pfam" id="PF18557">
    <property type="entry name" value="NepR"/>
    <property type="match status" value="1"/>
</dbReference>
<sequence>MKRLTMSDINAYLDGALSDEEKREVELVIRTDIEAAALLQQYRQHVQELHRIYDGVLNEPVPERMLDLLRRKKTEGA</sequence>
<dbReference type="RefSeq" id="WP_044431974.1">
    <property type="nucleotide sequence ID" value="NZ_BJYZ01000025.1"/>
</dbReference>
<dbReference type="InterPro" id="IPR041649">
    <property type="entry name" value="NepR"/>
</dbReference>
<evidence type="ECO:0000313" key="2">
    <source>
        <dbReference type="EMBL" id="GEO41109.1"/>
    </source>
</evidence>
<dbReference type="OrthoDB" id="7306893at2"/>
<keyword evidence="3" id="KW-1185">Reference proteome</keyword>
<evidence type="ECO:0000313" key="3">
    <source>
        <dbReference type="Proteomes" id="UP000321523"/>
    </source>
</evidence>
<evidence type="ECO:0000259" key="1">
    <source>
        <dbReference type="Pfam" id="PF18557"/>
    </source>
</evidence>
<dbReference type="Proteomes" id="UP000321523">
    <property type="component" value="Unassembled WGS sequence"/>
</dbReference>
<dbReference type="AlphaFoldDB" id="A0A512DXC2"/>
<proteinExistence type="predicted"/>
<reference evidence="2 3" key="1">
    <citation type="submission" date="2019-07" db="EMBL/GenBank/DDBJ databases">
        <title>Whole genome shotgun sequence of Skermanella aerolata NBRC 106429.</title>
        <authorList>
            <person name="Hosoyama A."/>
            <person name="Uohara A."/>
            <person name="Ohji S."/>
            <person name="Ichikawa N."/>
        </authorList>
    </citation>
    <scope>NUCLEOTIDE SEQUENCE [LARGE SCALE GENOMIC DNA]</scope>
    <source>
        <strain evidence="2 3">NBRC 106429</strain>
    </source>
</reference>
<name>A0A512DXC2_9PROT</name>
<dbReference type="EMBL" id="BJYZ01000025">
    <property type="protein sequence ID" value="GEO41109.1"/>
    <property type="molecule type" value="Genomic_DNA"/>
</dbReference>
<gene>
    <name evidence="2" type="ORF">SAE02_52570</name>
</gene>
<protein>
    <recommendedName>
        <fullName evidence="1">Anti-sigma factor NepR domain-containing protein</fullName>
    </recommendedName>
</protein>
<accession>A0A512DXC2</accession>
<feature type="domain" description="Anti-sigma factor NepR" evidence="1">
    <location>
        <begin position="49"/>
        <end position="71"/>
    </location>
</feature>